<dbReference type="EMBL" id="JBGBZA010000002">
    <property type="protein sequence ID" value="MEY9322787.1"/>
    <property type="molecule type" value="Genomic_DNA"/>
</dbReference>
<evidence type="ECO:0000313" key="1">
    <source>
        <dbReference type="EMBL" id="MEY9322787.1"/>
    </source>
</evidence>
<accession>A0ABV4FIV9</accession>
<dbReference type="Proteomes" id="UP001565471">
    <property type="component" value="Unassembled WGS sequence"/>
</dbReference>
<gene>
    <name evidence="1" type="ORF">ABIF29_009586</name>
</gene>
<evidence type="ECO:0000313" key="2">
    <source>
        <dbReference type="Proteomes" id="UP001565471"/>
    </source>
</evidence>
<organism evidence="1 2">
    <name type="scientific">Bradyrhizobium elkanii</name>
    <dbReference type="NCBI Taxonomy" id="29448"/>
    <lineage>
        <taxon>Bacteria</taxon>
        <taxon>Pseudomonadati</taxon>
        <taxon>Pseudomonadota</taxon>
        <taxon>Alphaproteobacteria</taxon>
        <taxon>Hyphomicrobiales</taxon>
        <taxon>Nitrobacteraceae</taxon>
        <taxon>Bradyrhizobium</taxon>
    </lineage>
</organism>
<sequence>MPGLVPGIHVYASLEQRKTWMAGTSPAMTDSCQFSICRLLSGFQVPRGFTRLVGIALAGSSGQGWRG</sequence>
<name>A0ABV4FIV9_BRAEL</name>
<keyword evidence="2" id="KW-1185">Reference proteome</keyword>
<proteinExistence type="predicted"/>
<protein>
    <submittedName>
        <fullName evidence="1">Uncharacterized protein</fullName>
    </submittedName>
</protein>
<comment type="caution">
    <text evidence="1">The sequence shown here is derived from an EMBL/GenBank/DDBJ whole genome shotgun (WGS) entry which is preliminary data.</text>
</comment>
<reference evidence="1 2" key="1">
    <citation type="submission" date="2024-07" db="EMBL/GenBank/DDBJ databases">
        <title>Genomic Encyclopedia of Type Strains, Phase V (KMG-V): Genome sequencing to study the core and pangenomes of soil and plant-associated prokaryotes.</title>
        <authorList>
            <person name="Whitman W."/>
        </authorList>
    </citation>
    <scope>NUCLEOTIDE SEQUENCE [LARGE SCALE GENOMIC DNA]</scope>
    <source>
        <strain evidence="1 2">USDA 415</strain>
    </source>
</reference>